<comment type="caution">
    <text evidence="2">The sequence shown here is derived from an EMBL/GenBank/DDBJ whole genome shotgun (WGS) entry which is preliminary data.</text>
</comment>
<name>A0AAV5MU43_9ROSI</name>
<keyword evidence="1" id="KW-0472">Membrane</keyword>
<keyword evidence="1" id="KW-1133">Transmembrane helix</keyword>
<evidence type="ECO:0000256" key="1">
    <source>
        <dbReference type="SAM" id="Phobius"/>
    </source>
</evidence>
<proteinExistence type="predicted"/>
<feature type="transmembrane region" description="Helical" evidence="1">
    <location>
        <begin position="55"/>
        <end position="72"/>
    </location>
</feature>
<reference evidence="2 3" key="1">
    <citation type="journal article" date="2021" name="Commun. Biol.">
        <title>The genome of Shorea leprosula (Dipterocarpaceae) highlights the ecological relevance of drought in aseasonal tropical rainforests.</title>
        <authorList>
            <person name="Ng K.K.S."/>
            <person name="Kobayashi M.J."/>
            <person name="Fawcett J.A."/>
            <person name="Hatakeyama M."/>
            <person name="Paape T."/>
            <person name="Ng C.H."/>
            <person name="Ang C.C."/>
            <person name="Tnah L.H."/>
            <person name="Lee C.T."/>
            <person name="Nishiyama T."/>
            <person name="Sese J."/>
            <person name="O'Brien M.J."/>
            <person name="Copetti D."/>
            <person name="Mohd Noor M.I."/>
            <person name="Ong R.C."/>
            <person name="Putra M."/>
            <person name="Sireger I.Z."/>
            <person name="Indrioko S."/>
            <person name="Kosugi Y."/>
            <person name="Izuno A."/>
            <person name="Isagi Y."/>
            <person name="Lee S.L."/>
            <person name="Shimizu K.K."/>
        </authorList>
    </citation>
    <scope>NUCLEOTIDE SEQUENCE [LARGE SCALE GENOMIC DNA]</scope>
    <source>
        <strain evidence="2">214</strain>
    </source>
</reference>
<dbReference type="EMBL" id="BPVZ01001040">
    <property type="protein sequence ID" value="GKV53060.1"/>
    <property type="molecule type" value="Genomic_DNA"/>
</dbReference>
<accession>A0AAV5MU43</accession>
<evidence type="ECO:0000313" key="3">
    <source>
        <dbReference type="Proteomes" id="UP001054252"/>
    </source>
</evidence>
<gene>
    <name evidence="2" type="ORF">SLEP1_g59608</name>
</gene>
<dbReference type="AlphaFoldDB" id="A0AAV5MU43"/>
<keyword evidence="1" id="KW-0812">Transmembrane</keyword>
<feature type="transmembrane region" description="Helical" evidence="1">
    <location>
        <begin position="15"/>
        <end position="34"/>
    </location>
</feature>
<sequence length="73" mass="8371">MLTWNLIDCLDDLKAIVNCDFLVNFCLFCLRYGHVIRVLASGRFITLAMTYGGDVYFVPVLYPFFMIILVGIL</sequence>
<evidence type="ECO:0000313" key="2">
    <source>
        <dbReference type="EMBL" id="GKV53060.1"/>
    </source>
</evidence>
<organism evidence="2 3">
    <name type="scientific">Rubroshorea leprosula</name>
    <dbReference type="NCBI Taxonomy" id="152421"/>
    <lineage>
        <taxon>Eukaryota</taxon>
        <taxon>Viridiplantae</taxon>
        <taxon>Streptophyta</taxon>
        <taxon>Embryophyta</taxon>
        <taxon>Tracheophyta</taxon>
        <taxon>Spermatophyta</taxon>
        <taxon>Magnoliopsida</taxon>
        <taxon>eudicotyledons</taxon>
        <taxon>Gunneridae</taxon>
        <taxon>Pentapetalae</taxon>
        <taxon>rosids</taxon>
        <taxon>malvids</taxon>
        <taxon>Malvales</taxon>
        <taxon>Dipterocarpaceae</taxon>
        <taxon>Rubroshorea</taxon>
    </lineage>
</organism>
<keyword evidence="3" id="KW-1185">Reference proteome</keyword>
<protein>
    <submittedName>
        <fullName evidence="2">Uncharacterized protein</fullName>
    </submittedName>
</protein>
<dbReference type="Proteomes" id="UP001054252">
    <property type="component" value="Unassembled WGS sequence"/>
</dbReference>